<evidence type="ECO:0000256" key="5">
    <source>
        <dbReference type="SAM" id="Phobius"/>
    </source>
</evidence>
<dbReference type="Pfam" id="PF14378">
    <property type="entry name" value="PAP2_3"/>
    <property type="match status" value="1"/>
</dbReference>
<keyword evidence="3 5" id="KW-1133">Transmembrane helix</keyword>
<keyword evidence="2 5" id="KW-0812">Transmembrane</keyword>
<name>A0A6J4S425_9ACTN</name>
<feature type="transmembrane region" description="Helical" evidence="5">
    <location>
        <begin position="200"/>
        <end position="218"/>
    </location>
</feature>
<evidence type="ECO:0000313" key="7">
    <source>
        <dbReference type="EMBL" id="CAA9484727.1"/>
    </source>
</evidence>
<evidence type="ECO:0000256" key="1">
    <source>
        <dbReference type="ARBA" id="ARBA00004141"/>
    </source>
</evidence>
<comment type="subcellular location">
    <subcellularLocation>
        <location evidence="1">Membrane</location>
        <topology evidence="1">Multi-pass membrane protein</topology>
    </subcellularLocation>
</comment>
<dbReference type="CDD" id="cd03386">
    <property type="entry name" value="PAP2_Aur1_like"/>
    <property type="match status" value="1"/>
</dbReference>
<sequence length="273" mass="29645">MSARLSTVQARLLPHGPLDVVRQVVLFVVAYQLYRLVRGLADDPGSATAAFSNARDLIHVEQALNIFVEPSLQAFAAGQEWLLDGASWMYINTQSSITLGALAWLYLFRNASFYFVRNMFLAAFGLALIGYTVFPTAPPRFFPEWGFFDAVSDFTGVGQDSVTINELFNPYAAVPSMHVAFALMISVPLARLVRWRALKVIWGLYPVIVVFVIVVTANHFIADAVLGAVAAGLGALAARALGRARPHEWAFLPAQPAEPAVLVGRPAEATAAP</sequence>
<accession>A0A6J4S425</accession>
<dbReference type="InterPro" id="IPR052185">
    <property type="entry name" value="IPC_Synthase-Related"/>
</dbReference>
<feature type="transmembrane region" description="Helical" evidence="5">
    <location>
        <begin position="88"/>
        <end position="108"/>
    </location>
</feature>
<proteinExistence type="predicted"/>
<dbReference type="AlphaFoldDB" id="A0A6J4S425"/>
<evidence type="ECO:0000256" key="3">
    <source>
        <dbReference type="ARBA" id="ARBA00022989"/>
    </source>
</evidence>
<evidence type="ECO:0000256" key="2">
    <source>
        <dbReference type="ARBA" id="ARBA00022692"/>
    </source>
</evidence>
<feature type="transmembrane region" description="Helical" evidence="5">
    <location>
        <begin position="171"/>
        <end position="193"/>
    </location>
</feature>
<feature type="domain" description="Inositolphosphotransferase Aur1/Ipt1" evidence="6">
    <location>
        <begin position="55"/>
        <end position="236"/>
    </location>
</feature>
<keyword evidence="4 5" id="KW-0472">Membrane</keyword>
<gene>
    <name evidence="7" type="ORF">AVDCRST_MAG67-1030</name>
</gene>
<feature type="transmembrane region" description="Helical" evidence="5">
    <location>
        <begin position="115"/>
        <end position="134"/>
    </location>
</feature>
<dbReference type="PANTHER" id="PTHR31310:SF7">
    <property type="entry name" value="PA-PHOSPHATASE RELATED-FAMILY PROTEIN DDB_G0268928"/>
    <property type="match status" value="1"/>
</dbReference>
<protein>
    <submittedName>
        <fullName evidence="7">FIG00761799: membrane protein</fullName>
    </submittedName>
</protein>
<dbReference type="GO" id="GO:0016020">
    <property type="term" value="C:membrane"/>
    <property type="evidence" value="ECO:0007669"/>
    <property type="project" value="UniProtKB-SubCell"/>
</dbReference>
<dbReference type="EMBL" id="CADCVQ010000053">
    <property type="protein sequence ID" value="CAA9484727.1"/>
    <property type="molecule type" value="Genomic_DNA"/>
</dbReference>
<reference evidence="7" key="1">
    <citation type="submission" date="2020-02" db="EMBL/GenBank/DDBJ databases">
        <authorList>
            <person name="Meier V. D."/>
        </authorList>
    </citation>
    <scope>NUCLEOTIDE SEQUENCE</scope>
    <source>
        <strain evidence="7">AVDCRST_MAG67</strain>
    </source>
</reference>
<evidence type="ECO:0000256" key="4">
    <source>
        <dbReference type="ARBA" id="ARBA00023136"/>
    </source>
</evidence>
<dbReference type="InterPro" id="IPR026841">
    <property type="entry name" value="Aur1/Ipt1"/>
</dbReference>
<organism evidence="7">
    <name type="scientific">uncultured Solirubrobacteraceae bacterium</name>
    <dbReference type="NCBI Taxonomy" id="1162706"/>
    <lineage>
        <taxon>Bacteria</taxon>
        <taxon>Bacillati</taxon>
        <taxon>Actinomycetota</taxon>
        <taxon>Thermoleophilia</taxon>
        <taxon>Solirubrobacterales</taxon>
        <taxon>Solirubrobacteraceae</taxon>
        <taxon>environmental samples</taxon>
    </lineage>
</organism>
<dbReference type="PANTHER" id="PTHR31310">
    <property type="match status" value="1"/>
</dbReference>
<evidence type="ECO:0000259" key="6">
    <source>
        <dbReference type="Pfam" id="PF14378"/>
    </source>
</evidence>